<name>A0ABY3PHJ0_9CYAN</name>
<dbReference type="InterPro" id="IPR012869">
    <property type="entry name" value="RHH_5"/>
</dbReference>
<dbReference type="Proteomes" id="UP001054846">
    <property type="component" value="Chromosome"/>
</dbReference>
<keyword evidence="4" id="KW-1185">Reference proteome</keyword>
<sequence length="70" mass="7976">MGGKTDLDRVVAYVPTELKKELEQWAEAEERSVSWLVAKLIDRALQQRRERDTPGEDGFLLAFANIEKTG</sequence>
<dbReference type="InterPro" id="IPR010985">
    <property type="entry name" value="Ribbon_hlx_hlx"/>
</dbReference>
<accession>A0ABY3PHJ0</accession>
<dbReference type="EMBL" id="CP063845">
    <property type="protein sequence ID" value="UFP93110.1"/>
    <property type="molecule type" value="Genomic_DNA"/>
</dbReference>
<evidence type="ECO:0000259" key="1">
    <source>
        <dbReference type="Pfam" id="PF07878"/>
    </source>
</evidence>
<protein>
    <submittedName>
        <fullName evidence="2">Ribbon-helix-helix protein, CopG family</fullName>
    </submittedName>
</protein>
<feature type="domain" description="CopG-like ribbon-helix-helix" evidence="1">
    <location>
        <begin position="8"/>
        <end position="48"/>
    </location>
</feature>
<evidence type="ECO:0000313" key="2">
    <source>
        <dbReference type="EMBL" id="UFP93110.1"/>
    </source>
</evidence>
<dbReference type="RefSeq" id="WP_230840114.1">
    <property type="nucleotide sequence ID" value="NZ_CP063845.1"/>
</dbReference>
<dbReference type="SUPFAM" id="SSF47598">
    <property type="entry name" value="Ribbon-helix-helix"/>
    <property type="match status" value="1"/>
</dbReference>
<evidence type="ECO:0000313" key="3">
    <source>
        <dbReference type="EMBL" id="UFP94260.1"/>
    </source>
</evidence>
<dbReference type="Pfam" id="PF07878">
    <property type="entry name" value="RHH_5"/>
    <property type="match status" value="1"/>
</dbReference>
<proteinExistence type="predicted"/>
<gene>
    <name evidence="2" type="ORF">ISF26_15000</name>
    <name evidence="3" type="ORF">ISF26_21310</name>
</gene>
<reference evidence="2 4" key="1">
    <citation type="journal article" date="2021" name="Genome Biol. Evol.">
        <title>Complete Genome Sequencing of a Novel Gloeobacter Species from a Waterfall Cave in Mexico.</title>
        <authorList>
            <person name="Saw J.H."/>
            <person name="Cardona T."/>
            <person name="Montejano G."/>
        </authorList>
    </citation>
    <scope>NUCLEOTIDE SEQUENCE [LARGE SCALE GENOMIC DNA]</scope>
    <source>
        <strain evidence="2">MG652769</strain>
    </source>
</reference>
<evidence type="ECO:0000313" key="4">
    <source>
        <dbReference type="Proteomes" id="UP001054846"/>
    </source>
</evidence>
<dbReference type="EMBL" id="CP063845">
    <property type="protein sequence ID" value="UFP94260.1"/>
    <property type="molecule type" value="Genomic_DNA"/>
</dbReference>
<organism evidence="2 4">
    <name type="scientific">Gloeobacter morelensis MG652769</name>
    <dbReference type="NCBI Taxonomy" id="2781736"/>
    <lineage>
        <taxon>Bacteria</taxon>
        <taxon>Bacillati</taxon>
        <taxon>Cyanobacteriota</taxon>
        <taxon>Cyanophyceae</taxon>
        <taxon>Gloeobacterales</taxon>
        <taxon>Gloeobacteraceae</taxon>
        <taxon>Gloeobacter</taxon>
        <taxon>Gloeobacter morelensis</taxon>
    </lineage>
</organism>